<evidence type="ECO:0000313" key="2">
    <source>
        <dbReference type="EMBL" id="ASN04012.1"/>
    </source>
</evidence>
<sequence length="100" mass="11370">MAIPNETILKKMMHELQQAQLSQSNHSQMVRHIENVRLLSDLIVDDGHVEQQERSRSPKAISDDEMKAMFGSGTSSKKTNEKHESEAERDDANGKSIFDF</sequence>
<dbReference type="Pfam" id="PF17261">
    <property type="entry name" value="DUF5327"/>
    <property type="match status" value="1"/>
</dbReference>
<dbReference type="KEGG" id="vne:CFK40_02855"/>
<evidence type="ECO:0008006" key="4">
    <source>
        <dbReference type="Google" id="ProtNLM"/>
    </source>
</evidence>
<keyword evidence="3" id="KW-1185">Reference proteome</keyword>
<reference evidence="2 3" key="1">
    <citation type="journal article" date="2003" name="Int. J. Syst. Evol. Microbiol.">
        <title>Virgibacillus carmonensis sp. nov., Virgibacillus necropolis sp. nov. and Virgibacillus picturae sp. nov., three novel species isolated from deteriorated mural paintings, transfer of the species of the genus salibacillus to Virgibacillus, as Virgibacillus marismortui comb. nov. and Virgibacillus salexigens comb. nov., and emended description of the genus Virgibacillus.</title>
        <authorList>
            <person name="Heyrman J."/>
            <person name="Logan N.A."/>
            <person name="Busse H.J."/>
            <person name="Balcaen A."/>
            <person name="Lebbe L."/>
            <person name="Rodriguez-Diaz M."/>
            <person name="Swings J."/>
            <person name="De Vos P."/>
        </authorList>
    </citation>
    <scope>NUCLEOTIDE SEQUENCE [LARGE SCALE GENOMIC DNA]</scope>
    <source>
        <strain evidence="2 3">LMG 19488</strain>
    </source>
</reference>
<gene>
    <name evidence="2" type="ORF">CFK40_02855</name>
</gene>
<protein>
    <recommendedName>
        <fullName evidence="4">YwdI family protein</fullName>
    </recommendedName>
</protein>
<dbReference type="OrthoDB" id="2692029at2"/>
<feature type="compositionally biased region" description="Basic and acidic residues" evidence="1">
    <location>
        <begin position="78"/>
        <end position="93"/>
    </location>
</feature>
<accession>A0A221M8Q8</accession>
<proteinExistence type="predicted"/>
<dbReference type="AlphaFoldDB" id="A0A221M8Q8"/>
<dbReference type="InterPro" id="IPR035218">
    <property type="entry name" value="DUF5327"/>
</dbReference>
<dbReference type="RefSeq" id="WP_089530582.1">
    <property type="nucleotide sequence ID" value="NZ_CP022437.1"/>
</dbReference>
<organism evidence="2 3">
    <name type="scientific">Virgibacillus necropolis</name>
    <dbReference type="NCBI Taxonomy" id="163877"/>
    <lineage>
        <taxon>Bacteria</taxon>
        <taxon>Bacillati</taxon>
        <taxon>Bacillota</taxon>
        <taxon>Bacilli</taxon>
        <taxon>Bacillales</taxon>
        <taxon>Bacillaceae</taxon>
        <taxon>Virgibacillus</taxon>
    </lineage>
</organism>
<feature type="compositionally biased region" description="Basic and acidic residues" evidence="1">
    <location>
        <begin position="49"/>
        <end position="67"/>
    </location>
</feature>
<feature type="region of interest" description="Disordered" evidence="1">
    <location>
        <begin position="49"/>
        <end position="100"/>
    </location>
</feature>
<evidence type="ECO:0000313" key="3">
    <source>
        <dbReference type="Proteomes" id="UP000204391"/>
    </source>
</evidence>
<dbReference type="EMBL" id="CP022437">
    <property type="protein sequence ID" value="ASN04012.1"/>
    <property type="molecule type" value="Genomic_DNA"/>
</dbReference>
<dbReference type="Proteomes" id="UP000204391">
    <property type="component" value="Chromosome"/>
</dbReference>
<name>A0A221M8Q8_9BACI</name>
<evidence type="ECO:0000256" key="1">
    <source>
        <dbReference type="SAM" id="MobiDB-lite"/>
    </source>
</evidence>